<reference evidence="4" key="1">
    <citation type="submission" date="2017-01" db="EMBL/GenBank/DDBJ databases">
        <authorList>
            <person name="Varghese N."/>
            <person name="Submissions S."/>
        </authorList>
    </citation>
    <scope>NUCLEOTIDE SEQUENCE [LARGE SCALE GENOMIC DNA]</scope>
    <source>
        <strain evidence="4">DSM 21054</strain>
    </source>
</reference>
<feature type="chain" id="PRO_5030022773" description="DUF5689 domain-containing protein" evidence="1">
    <location>
        <begin position="22"/>
        <end position="442"/>
    </location>
</feature>
<protein>
    <recommendedName>
        <fullName evidence="2">DUF5689 domain-containing protein</fullName>
    </recommendedName>
</protein>
<name>A0A173MCY9_9BACT</name>
<dbReference type="STRING" id="477680.SAMN05421788_10594"/>
<feature type="domain" description="DUF5689" evidence="2">
    <location>
        <begin position="43"/>
        <end position="250"/>
    </location>
</feature>
<dbReference type="OrthoDB" id="1111074at2"/>
<dbReference type="EMBL" id="FTOR01000005">
    <property type="protein sequence ID" value="SIT21045.1"/>
    <property type="molecule type" value="Genomic_DNA"/>
</dbReference>
<evidence type="ECO:0000313" key="4">
    <source>
        <dbReference type="Proteomes" id="UP000186917"/>
    </source>
</evidence>
<proteinExistence type="predicted"/>
<dbReference type="InterPro" id="IPR043744">
    <property type="entry name" value="DUF5689"/>
</dbReference>
<dbReference type="PROSITE" id="PS51257">
    <property type="entry name" value="PROKAR_LIPOPROTEIN"/>
    <property type="match status" value="1"/>
</dbReference>
<evidence type="ECO:0000259" key="2">
    <source>
        <dbReference type="Pfam" id="PF18942"/>
    </source>
</evidence>
<accession>A0A173MCY9</accession>
<dbReference type="KEGG" id="fln:FLA_1460"/>
<dbReference type="Proteomes" id="UP000186917">
    <property type="component" value="Unassembled WGS sequence"/>
</dbReference>
<evidence type="ECO:0000256" key="1">
    <source>
        <dbReference type="SAM" id="SignalP"/>
    </source>
</evidence>
<dbReference type="AlphaFoldDB" id="A0A173MCY9"/>
<keyword evidence="4" id="KW-1185">Reference proteome</keyword>
<keyword evidence="1" id="KW-0732">Signal</keyword>
<dbReference type="RefSeq" id="WP_076379946.1">
    <property type="nucleotide sequence ID" value="NZ_AP017422.1"/>
</dbReference>
<gene>
    <name evidence="3" type="ORF">SAMN05421788_10594</name>
</gene>
<feature type="signal peptide" evidence="1">
    <location>
        <begin position="1"/>
        <end position="21"/>
    </location>
</feature>
<sequence length="442" mass="46956">MKKYFLLYTFLLALFSIQACKKDSDTPVKVVADPSNLGVPGSTISIDTLRKAYGDTAVVMKHYKITGTVISNPTSGNFVPGYVVIQDGKKGITLSLTQSQALQYATGDSLLISITGDTLTNQLGTLVLTGIHPDSIQTVGTGKTVKPVIVTLVQLSAAFESYEATLVRVVNASLNPVPGPTDKYVGDKFLSDVSAVSTVMLHTEPATSWANDSVPAMGTFIAIPSFYNSDGENTNVWASKRLLIRTLEDVKAVSVIAGWQLTTPAALGNELSFTATTVSPSLVAPALTRGSGLNSSALARGFSSNAAYIIKTRDDANTYNSYLQFRVKASTDENISLNSITARMRRSAAGANVYRWTYSLDSTNFTDIGSSDIMFTSTVDGVDQAPVDLSETPGLQNVPPGTTITLRLYIWGFSNVGSGTFAIGRYASGVNTNSLSLTGIIQ</sequence>
<dbReference type="Pfam" id="PF18942">
    <property type="entry name" value="DUF5689"/>
    <property type="match status" value="1"/>
</dbReference>
<evidence type="ECO:0000313" key="3">
    <source>
        <dbReference type="EMBL" id="SIT21045.1"/>
    </source>
</evidence>
<organism evidence="3 4">
    <name type="scientific">Filimonas lacunae</name>
    <dbReference type="NCBI Taxonomy" id="477680"/>
    <lineage>
        <taxon>Bacteria</taxon>
        <taxon>Pseudomonadati</taxon>
        <taxon>Bacteroidota</taxon>
        <taxon>Chitinophagia</taxon>
        <taxon>Chitinophagales</taxon>
        <taxon>Chitinophagaceae</taxon>
        <taxon>Filimonas</taxon>
    </lineage>
</organism>